<name>A0A0D3D4Y1_BRAOL</name>
<organism evidence="2 3">
    <name type="scientific">Brassica oleracea var. oleracea</name>
    <dbReference type="NCBI Taxonomy" id="109376"/>
    <lineage>
        <taxon>Eukaryota</taxon>
        <taxon>Viridiplantae</taxon>
        <taxon>Streptophyta</taxon>
        <taxon>Embryophyta</taxon>
        <taxon>Tracheophyta</taxon>
        <taxon>Spermatophyta</taxon>
        <taxon>Magnoliopsida</taxon>
        <taxon>eudicotyledons</taxon>
        <taxon>Gunneridae</taxon>
        <taxon>Pentapetalae</taxon>
        <taxon>rosids</taxon>
        <taxon>malvids</taxon>
        <taxon>Brassicales</taxon>
        <taxon>Brassicaceae</taxon>
        <taxon>Brassiceae</taxon>
        <taxon>Brassica</taxon>
    </lineage>
</organism>
<reference evidence="2 3" key="1">
    <citation type="journal article" date="2014" name="Genome Biol.">
        <title>Transcriptome and methylome profiling reveals relics of genome dominance in the mesopolyploid Brassica oleracea.</title>
        <authorList>
            <person name="Parkin I.A."/>
            <person name="Koh C."/>
            <person name="Tang H."/>
            <person name="Robinson S.J."/>
            <person name="Kagale S."/>
            <person name="Clarke W.E."/>
            <person name="Town C.D."/>
            <person name="Nixon J."/>
            <person name="Krishnakumar V."/>
            <person name="Bidwell S.L."/>
            <person name="Denoeud F."/>
            <person name="Belcram H."/>
            <person name="Links M.G."/>
            <person name="Just J."/>
            <person name="Clarke C."/>
            <person name="Bender T."/>
            <person name="Huebert T."/>
            <person name="Mason A.S."/>
            <person name="Pires J.C."/>
            <person name="Barker G."/>
            <person name="Moore J."/>
            <person name="Walley P.G."/>
            <person name="Manoli S."/>
            <person name="Batley J."/>
            <person name="Edwards D."/>
            <person name="Nelson M.N."/>
            <person name="Wang X."/>
            <person name="Paterson A.H."/>
            <person name="King G."/>
            <person name="Bancroft I."/>
            <person name="Chalhoub B."/>
            <person name="Sharpe A.G."/>
        </authorList>
    </citation>
    <scope>NUCLEOTIDE SEQUENCE</scope>
    <source>
        <strain evidence="2 3">cv. TO1000</strain>
    </source>
</reference>
<evidence type="ECO:0000313" key="2">
    <source>
        <dbReference type="EnsemblPlants" id="Bo7g031690.1"/>
    </source>
</evidence>
<dbReference type="Gramene" id="Bo7g031690.1">
    <property type="protein sequence ID" value="Bo7g031690.1"/>
    <property type="gene ID" value="Bo7g031690"/>
</dbReference>
<keyword evidence="1" id="KW-1133">Transmembrane helix</keyword>
<dbReference type="Proteomes" id="UP000032141">
    <property type="component" value="Chromosome C7"/>
</dbReference>
<keyword evidence="1" id="KW-0472">Membrane</keyword>
<dbReference type="HOGENOM" id="CLU_614813_0_0_1"/>
<dbReference type="AlphaFoldDB" id="A0A0D3D4Y1"/>
<keyword evidence="1" id="KW-0812">Transmembrane</keyword>
<sequence length="446" mass="50691">MVSQIVWLGMKDVFTQIAKDVVGQGLDHGRRSLRGLIENQCGVSYGMIACSDVTKGNETQKPAAANICGFRDPCFNISIIGFTKMNEHLVENFIFKRLGIAMDDQEVPRMIRKTCQKRFLIDFGLNLMKGCLRTRFEDQAERSSRVNQEIELLVHVRLVVGSFWENGFATVFGRQHQRVYENAWIRVVSTFLEELGRYVATERNARSGATSITEDEKDTKKVLIDFGLNLMKSCQRTPFEDQAERSSIERVNKEIELLVRVLLWVLGRVLGLFGPFTDFKRFYNFSERAHLDTTSIRRVSSHFSNSLDDRDVKLTVAVYTITMDFILFGKLDDVFGQLSFVAVFIVSVISGLLALLRVESDKIGAAPYDGCLRTLVEGIKPFVVHFRVKGRSRDAKDDQEDSPGDEVLATDQGVRGRMRNHELVSLHFLWRKVAARFSICSRTGAF</sequence>
<dbReference type="EnsemblPlants" id="Bo7g031690.1">
    <property type="protein sequence ID" value="Bo7g031690.1"/>
    <property type="gene ID" value="Bo7g031690"/>
</dbReference>
<evidence type="ECO:0000256" key="1">
    <source>
        <dbReference type="SAM" id="Phobius"/>
    </source>
</evidence>
<evidence type="ECO:0000313" key="3">
    <source>
        <dbReference type="Proteomes" id="UP000032141"/>
    </source>
</evidence>
<reference evidence="2" key="2">
    <citation type="submission" date="2015-03" db="UniProtKB">
        <authorList>
            <consortium name="EnsemblPlants"/>
        </authorList>
    </citation>
    <scope>IDENTIFICATION</scope>
</reference>
<proteinExistence type="predicted"/>
<accession>A0A0D3D4Y1</accession>
<protein>
    <submittedName>
        <fullName evidence="2">Uncharacterized protein</fullName>
    </submittedName>
</protein>
<keyword evidence="3" id="KW-1185">Reference proteome</keyword>
<feature type="transmembrane region" description="Helical" evidence="1">
    <location>
        <begin position="334"/>
        <end position="356"/>
    </location>
</feature>